<dbReference type="Proteomes" id="UP001597183">
    <property type="component" value="Unassembled WGS sequence"/>
</dbReference>
<organism evidence="2 3">
    <name type="scientific">Actinoplanes sichuanensis</name>
    <dbReference type="NCBI Taxonomy" id="512349"/>
    <lineage>
        <taxon>Bacteria</taxon>
        <taxon>Bacillati</taxon>
        <taxon>Actinomycetota</taxon>
        <taxon>Actinomycetes</taxon>
        <taxon>Micromonosporales</taxon>
        <taxon>Micromonosporaceae</taxon>
        <taxon>Actinoplanes</taxon>
    </lineage>
</organism>
<keyword evidence="3" id="KW-1185">Reference proteome</keyword>
<feature type="transmembrane region" description="Helical" evidence="1">
    <location>
        <begin position="118"/>
        <end position="136"/>
    </location>
</feature>
<proteinExistence type="predicted"/>
<feature type="transmembrane region" description="Helical" evidence="1">
    <location>
        <begin position="12"/>
        <end position="32"/>
    </location>
</feature>
<sequence>MRRGVGFGEFVLNAMLTVLVGTILVCGGLLLYHGADPMAAYFTGTPGHFTASTCEWLDDVPGADGYECRGVFTGEGLRLEDVRLDERFGHEPEPVTAVVSGPDADTAHPPGLGLLGRFGSGILMTGIGLWAMRGFLRAAQD</sequence>
<keyword evidence="1" id="KW-0812">Transmembrane</keyword>
<evidence type="ECO:0000313" key="3">
    <source>
        <dbReference type="Proteomes" id="UP001597183"/>
    </source>
</evidence>
<gene>
    <name evidence="2" type="ORF">ACFQ5G_35610</name>
</gene>
<reference evidence="3" key="1">
    <citation type="journal article" date="2019" name="Int. J. Syst. Evol. Microbiol.">
        <title>The Global Catalogue of Microorganisms (GCM) 10K type strain sequencing project: providing services to taxonomists for standard genome sequencing and annotation.</title>
        <authorList>
            <consortium name="The Broad Institute Genomics Platform"/>
            <consortium name="The Broad Institute Genome Sequencing Center for Infectious Disease"/>
            <person name="Wu L."/>
            <person name="Ma J."/>
        </authorList>
    </citation>
    <scope>NUCLEOTIDE SEQUENCE [LARGE SCALE GENOMIC DNA]</scope>
    <source>
        <strain evidence="3">CCM 7526</strain>
    </source>
</reference>
<evidence type="ECO:0000313" key="2">
    <source>
        <dbReference type="EMBL" id="MFD1370695.1"/>
    </source>
</evidence>
<evidence type="ECO:0008006" key="4">
    <source>
        <dbReference type="Google" id="ProtNLM"/>
    </source>
</evidence>
<evidence type="ECO:0000256" key="1">
    <source>
        <dbReference type="SAM" id="Phobius"/>
    </source>
</evidence>
<protein>
    <recommendedName>
        <fullName evidence="4">DUF3592 domain-containing protein</fullName>
    </recommendedName>
</protein>
<dbReference type="EMBL" id="JBHTMK010000044">
    <property type="protein sequence ID" value="MFD1370695.1"/>
    <property type="molecule type" value="Genomic_DNA"/>
</dbReference>
<name>A0ABW4AKB6_9ACTN</name>
<dbReference type="RefSeq" id="WP_317793542.1">
    <property type="nucleotide sequence ID" value="NZ_AP028461.1"/>
</dbReference>
<keyword evidence="1" id="KW-1133">Transmembrane helix</keyword>
<keyword evidence="1" id="KW-0472">Membrane</keyword>
<comment type="caution">
    <text evidence="2">The sequence shown here is derived from an EMBL/GenBank/DDBJ whole genome shotgun (WGS) entry which is preliminary data.</text>
</comment>
<accession>A0ABW4AKB6</accession>